<keyword evidence="9" id="KW-0735">Signal-anchor</keyword>
<evidence type="ECO:0000256" key="7">
    <source>
        <dbReference type="ARBA" id="ARBA00022692"/>
    </source>
</evidence>
<evidence type="ECO:0000256" key="8">
    <source>
        <dbReference type="ARBA" id="ARBA00022824"/>
    </source>
</evidence>
<dbReference type="InterPro" id="IPR035518">
    <property type="entry name" value="DPG_synthase"/>
</dbReference>
<evidence type="ECO:0000313" key="14">
    <source>
        <dbReference type="EMBL" id="OGM95432.1"/>
    </source>
</evidence>
<evidence type="ECO:0000256" key="5">
    <source>
        <dbReference type="ARBA" id="ARBA00022676"/>
    </source>
</evidence>
<feature type="domain" description="Glycosyltransferase 2-like" evidence="13">
    <location>
        <begin position="8"/>
        <end position="172"/>
    </location>
</feature>
<evidence type="ECO:0000256" key="10">
    <source>
        <dbReference type="ARBA" id="ARBA00022989"/>
    </source>
</evidence>
<evidence type="ECO:0000313" key="15">
    <source>
        <dbReference type="Proteomes" id="UP000179057"/>
    </source>
</evidence>
<comment type="catalytic activity">
    <reaction evidence="12">
        <text>a di-trans,poly-cis-dolichyl phosphate + UDP-alpha-D-glucose = a di-trans,poly-cis-dolichyl beta-D-glucosyl phosphate + UDP</text>
        <dbReference type="Rhea" id="RHEA:15401"/>
        <dbReference type="Rhea" id="RHEA-COMP:19498"/>
        <dbReference type="Rhea" id="RHEA-COMP:19502"/>
        <dbReference type="ChEBI" id="CHEBI:57525"/>
        <dbReference type="ChEBI" id="CHEBI:57683"/>
        <dbReference type="ChEBI" id="CHEBI:58223"/>
        <dbReference type="ChEBI" id="CHEBI:58885"/>
        <dbReference type="EC" id="2.4.1.117"/>
    </reaction>
    <physiologicalReaction direction="left-to-right" evidence="12">
        <dbReference type="Rhea" id="RHEA:15402"/>
    </physiologicalReaction>
</comment>
<dbReference type="InterPro" id="IPR001173">
    <property type="entry name" value="Glyco_trans_2-like"/>
</dbReference>
<gene>
    <name evidence="14" type="ORF">A2610_00895</name>
</gene>
<keyword evidence="8" id="KW-0256">Endoplasmic reticulum</keyword>
<dbReference type="Gene3D" id="3.90.550.10">
    <property type="entry name" value="Spore Coat Polysaccharide Biosynthesis Protein SpsA, Chain A"/>
    <property type="match status" value="1"/>
</dbReference>
<evidence type="ECO:0000256" key="1">
    <source>
        <dbReference type="ARBA" id="ARBA00004389"/>
    </source>
</evidence>
<dbReference type="EC" id="2.4.1.117" evidence="4"/>
<dbReference type="GO" id="GO:0006487">
    <property type="term" value="P:protein N-linked glycosylation"/>
    <property type="evidence" value="ECO:0007669"/>
    <property type="project" value="TreeGrafter"/>
</dbReference>
<dbReference type="PANTHER" id="PTHR10859:SF91">
    <property type="entry name" value="DOLICHYL-PHOSPHATE BETA-GLUCOSYLTRANSFERASE"/>
    <property type="match status" value="1"/>
</dbReference>
<keyword evidence="10" id="KW-1133">Transmembrane helix</keyword>
<proteinExistence type="inferred from homology"/>
<dbReference type="CDD" id="cd04188">
    <property type="entry name" value="DPG_synthase"/>
    <property type="match status" value="1"/>
</dbReference>
<comment type="subcellular location">
    <subcellularLocation>
        <location evidence="1">Endoplasmic reticulum membrane</location>
        <topology evidence="1">Single-pass membrane protein</topology>
    </subcellularLocation>
</comment>
<dbReference type="PANTHER" id="PTHR10859">
    <property type="entry name" value="GLYCOSYL TRANSFERASE"/>
    <property type="match status" value="1"/>
</dbReference>
<evidence type="ECO:0000256" key="11">
    <source>
        <dbReference type="ARBA" id="ARBA00023136"/>
    </source>
</evidence>
<keyword evidence="5" id="KW-0328">Glycosyltransferase</keyword>
<keyword evidence="7" id="KW-0812">Transmembrane</keyword>
<evidence type="ECO:0000256" key="9">
    <source>
        <dbReference type="ARBA" id="ARBA00022968"/>
    </source>
</evidence>
<evidence type="ECO:0000256" key="2">
    <source>
        <dbReference type="ARBA" id="ARBA00004922"/>
    </source>
</evidence>
<protein>
    <recommendedName>
        <fullName evidence="4">dolichyl-phosphate beta-glucosyltransferase</fullName>
        <ecNumber evidence="4">2.4.1.117</ecNumber>
    </recommendedName>
</protein>
<dbReference type="InterPro" id="IPR029044">
    <property type="entry name" value="Nucleotide-diphossugar_trans"/>
</dbReference>
<name>A0A1F8E3S9_9BACT</name>
<comment type="similarity">
    <text evidence="3">Belongs to the glycosyltransferase 2 family.</text>
</comment>
<evidence type="ECO:0000256" key="3">
    <source>
        <dbReference type="ARBA" id="ARBA00006739"/>
    </source>
</evidence>
<comment type="caution">
    <text evidence="14">The sequence shown here is derived from an EMBL/GenBank/DDBJ whole genome shotgun (WGS) entry which is preliminary data.</text>
</comment>
<reference evidence="14 15" key="1">
    <citation type="journal article" date="2016" name="Nat. Commun.">
        <title>Thousands of microbial genomes shed light on interconnected biogeochemical processes in an aquifer system.</title>
        <authorList>
            <person name="Anantharaman K."/>
            <person name="Brown C.T."/>
            <person name="Hug L.A."/>
            <person name="Sharon I."/>
            <person name="Castelle C.J."/>
            <person name="Probst A.J."/>
            <person name="Thomas B.C."/>
            <person name="Singh A."/>
            <person name="Wilkins M.J."/>
            <person name="Karaoz U."/>
            <person name="Brodie E.L."/>
            <person name="Williams K.H."/>
            <person name="Hubbard S.S."/>
            <person name="Banfield J.F."/>
        </authorList>
    </citation>
    <scope>NUCLEOTIDE SEQUENCE [LARGE SCALE GENOMIC DNA]</scope>
</reference>
<evidence type="ECO:0000256" key="6">
    <source>
        <dbReference type="ARBA" id="ARBA00022679"/>
    </source>
</evidence>
<dbReference type="EMBL" id="MGIV01000006">
    <property type="protein sequence ID" value="OGM95432.1"/>
    <property type="molecule type" value="Genomic_DNA"/>
</dbReference>
<keyword evidence="6" id="KW-0808">Transferase</keyword>
<evidence type="ECO:0000256" key="4">
    <source>
        <dbReference type="ARBA" id="ARBA00012583"/>
    </source>
</evidence>
<dbReference type="SUPFAM" id="SSF53448">
    <property type="entry name" value="Nucleotide-diphospho-sugar transferases"/>
    <property type="match status" value="1"/>
</dbReference>
<sequence length="249" mass="28585">MEQKPRLSIIIPAYNEAKRLPLTLVDMKKHLDLVDFPYEVIVVDNGSKDSTVDIVLRFEHLWNELRLVECKPKGKGAAVQKGMAEAKGALRAFVDADNSISIDQVINAMQYEDKGYDVVIGSRDIEGAKRDQPLLRKLPGKMGNWFIQLMVLPGLKDTQCPLKIFSERAAEDIFPLIKVKHWGFDVEILALANKMGYKIKEVPANFINDPNSRIKLSSYIEVLWEVCKVRWWLWTNAYNIKSKKIEKRK</sequence>
<keyword evidence="11" id="KW-0472">Membrane</keyword>
<dbReference type="Proteomes" id="UP000179057">
    <property type="component" value="Unassembled WGS sequence"/>
</dbReference>
<dbReference type="GO" id="GO:0004581">
    <property type="term" value="F:dolichyl-phosphate beta-glucosyltransferase activity"/>
    <property type="evidence" value="ECO:0007669"/>
    <property type="project" value="UniProtKB-EC"/>
</dbReference>
<organism evidence="14 15">
    <name type="scientific">Candidatus Wolfebacteria bacterium RIFOXYD1_FULL_48_65</name>
    <dbReference type="NCBI Taxonomy" id="1802561"/>
    <lineage>
        <taxon>Bacteria</taxon>
        <taxon>Candidatus Wolfeibacteriota</taxon>
    </lineage>
</organism>
<comment type="pathway">
    <text evidence="2">Protein modification; protein glycosylation.</text>
</comment>
<accession>A0A1F8E3S9</accession>
<evidence type="ECO:0000259" key="13">
    <source>
        <dbReference type="Pfam" id="PF00535"/>
    </source>
</evidence>
<dbReference type="Pfam" id="PF00535">
    <property type="entry name" value="Glycos_transf_2"/>
    <property type="match status" value="1"/>
</dbReference>
<dbReference type="AlphaFoldDB" id="A0A1F8E3S9"/>
<evidence type="ECO:0000256" key="12">
    <source>
        <dbReference type="ARBA" id="ARBA00045097"/>
    </source>
</evidence>